<accession>A0A396J0E1</accession>
<dbReference type="SUPFAM" id="SSF56574">
    <property type="entry name" value="Serpins"/>
    <property type="match status" value="1"/>
</dbReference>
<evidence type="ECO:0000259" key="2">
    <source>
        <dbReference type="Pfam" id="PF00079"/>
    </source>
</evidence>
<dbReference type="InterPro" id="IPR042178">
    <property type="entry name" value="Serpin_sf_1"/>
</dbReference>
<dbReference type="GO" id="GO:0004867">
    <property type="term" value="F:serine-type endopeptidase inhibitor activity"/>
    <property type="evidence" value="ECO:0007669"/>
    <property type="project" value="InterPro"/>
</dbReference>
<dbReference type="GO" id="GO:0005615">
    <property type="term" value="C:extracellular space"/>
    <property type="evidence" value="ECO:0007669"/>
    <property type="project" value="InterPro"/>
</dbReference>
<organism evidence="3 4">
    <name type="scientific">Medicago truncatula</name>
    <name type="common">Barrel medic</name>
    <name type="synonym">Medicago tribuloides</name>
    <dbReference type="NCBI Taxonomy" id="3880"/>
    <lineage>
        <taxon>Eukaryota</taxon>
        <taxon>Viridiplantae</taxon>
        <taxon>Streptophyta</taxon>
        <taxon>Embryophyta</taxon>
        <taxon>Tracheophyta</taxon>
        <taxon>Spermatophyta</taxon>
        <taxon>Magnoliopsida</taxon>
        <taxon>eudicotyledons</taxon>
        <taxon>Gunneridae</taxon>
        <taxon>Pentapetalae</taxon>
        <taxon>rosids</taxon>
        <taxon>fabids</taxon>
        <taxon>Fabales</taxon>
        <taxon>Fabaceae</taxon>
        <taxon>Papilionoideae</taxon>
        <taxon>50 kb inversion clade</taxon>
        <taxon>NPAAA clade</taxon>
        <taxon>Hologalegina</taxon>
        <taxon>IRL clade</taxon>
        <taxon>Trifolieae</taxon>
        <taxon>Medicago</taxon>
    </lineage>
</organism>
<dbReference type="InterPro" id="IPR036186">
    <property type="entry name" value="Serpin_sf"/>
</dbReference>
<evidence type="ECO:0000256" key="1">
    <source>
        <dbReference type="ARBA" id="ARBA00009500"/>
    </source>
</evidence>
<dbReference type="AlphaFoldDB" id="A0A396J0E1"/>
<feature type="domain" description="Serpin" evidence="2">
    <location>
        <begin position="9"/>
        <end position="103"/>
    </location>
</feature>
<dbReference type="Gramene" id="rna18928">
    <property type="protein sequence ID" value="RHN70358.1"/>
    <property type="gene ID" value="gene18928"/>
</dbReference>
<proteinExistence type="inferred from homology"/>
<dbReference type="PANTHER" id="PTHR11461:SF211">
    <property type="entry name" value="GH10112P-RELATED"/>
    <property type="match status" value="1"/>
</dbReference>
<gene>
    <name evidence="3" type="ORF">MtrunA17_Chr3g0134661</name>
</gene>
<dbReference type="Proteomes" id="UP000265566">
    <property type="component" value="Chromosome 3"/>
</dbReference>
<evidence type="ECO:0000313" key="4">
    <source>
        <dbReference type="Proteomes" id="UP000265566"/>
    </source>
</evidence>
<dbReference type="EMBL" id="PSQE01000003">
    <property type="protein sequence ID" value="RHN70358.1"/>
    <property type="molecule type" value="Genomic_DNA"/>
</dbReference>
<comment type="similarity">
    <text evidence="1">Belongs to the serpin family.</text>
</comment>
<dbReference type="Gene3D" id="3.30.497.10">
    <property type="entry name" value="Antithrombin, subunit I, domain 2"/>
    <property type="match status" value="1"/>
</dbReference>
<reference evidence="4" key="1">
    <citation type="journal article" date="2018" name="Nat. Plants">
        <title>Whole-genome landscape of Medicago truncatula symbiotic genes.</title>
        <authorList>
            <person name="Pecrix Y."/>
            <person name="Staton S.E."/>
            <person name="Sallet E."/>
            <person name="Lelandais-Briere C."/>
            <person name="Moreau S."/>
            <person name="Carrere S."/>
            <person name="Blein T."/>
            <person name="Jardinaud M.F."/>
            <person name="Latrasse D."/>
            <person name="Zouine M."/>
            <person name="Zahm M."/>
            <person name="Kreplak J."/>
            <person name="Mayjonade B."/>
            <person name="Satge C."/>
            <person name="Perez M."/>
            <person name="Cauet S."/>
            <person name="Marande W."/>
            <person name="Chantry-Darmon C."/>
            <person name="Lopez-Roques C."/>
            <person name="Bouchez O."/>
            <person name="Berard A."/>
            <person name="Debelle F."/>
            <person name="Munos S."/>
            <person name="Bendahmane A."/>
            <person name="Berges H."/>
            <person name="Niebel A."/>
            <person name="Buitink J."/>
            <person name="Frugier F."/>
            <person name="Benhamed M."/>
            <person name="Crespi M."/>
            <person name="Gouzy J."/>
            <person name="Gamas P."/>
        </authorList>
    </citation>
    <scope>NUCLEOTIDE SEQUENCE [LARGE SCALE GENOMIC DNA]</scope>
    <source>
        <strain evidence="4">cv. Jemalong A17</strain>
    </source>
</reference>
<dbReference type="InterPro" id="IPR000215">
    <property type="entry name" value="Serpin_fam"/>
</dbReference>
<name>A0A396J0E1_MEDTR</name>
<dbReference type="Pfam" id="PF00079">
    <property type="entry name" value="Serpin"/>
    <property type="match status" value="1"/>
</dbReference>
<comment type="caution">
    <text evidence="3">The sequence shown here is derived from an EMBL/GenBank/DDBJ whole genome shotgun (WGS) entry which is preliminary data.</text>
</comment>
<protein>
    <submittedName>
        <fullName evidence="3">Putative Serpin family protein</fullName>
    </submittedName>
</protein>
<sequence>MTMASHLFSKQNFKEKNVVFSPLTLHTVLSINAAGSEGPTQQELLDFLGSKSTEHLNSFASHLLSVVLKDASPTDGPRLSFVNGVWVEQTLSLQPSFKQIVASY</sequence>
<dbReference type="InterPro" id="IPR023796">
    <property type="entry name" value="Serpin_dom"/>
</dbReference>
<dbReference type="PANTHER" id="PTHR11461">
    <property type="entry name" value="SERINE PROTEASE INHIBITOR, SERPIN"/>
    <property type="match status" value="1"/>
</dbReference>
<evidence type="ECO:0000313" key="3">
    <source>
        <dbReference type="EMBL" id="RHN70358.1"/>
    </source>
</evidence>